<keyword evidence="8 11" id="KW-0648">Protein biosynthesis</keyword>
<comment type="caution">
    <text evidence="14">The sequence shown here is derived from an EMBL/GenBank/DDBJ whole genome shotgun (WGS) entry which is preliminary data.</text>
</comment>
<feature type="binding site" evidence="12">
    <location>
        <position position="112"/>
    </location>
    <ligand>
        <name>L-histidine</name>
        <dbReference type="ChEBI" id="CHEBI:57595"/>
    </ligand>
</feature>
<comment type="subunit">
    <text evidence="3 11">Homodimer.</text>
</comment>
<keyword evidence="9 11" id="KW-0030">Aminoacyl-tRNA synthetase</keyword>
<dbReference type="InterPro" id="IPR015807">
    <property type="entry name" value="His-tRNA-ligase"/>
</dbReference>
<dbReference type="Pfam" id="PF13393">
    <property type="entry name" value="tRNA-synt_His"/>
    <property type="match status" value="2"/>
</dbReference>
<dbReference type="PANTHER" id="PTHR43707">
    <property type="entry name" value="HISTIDYL-TRNA SYNTHETASE"/>
    <property type="match status" value="1"/>
</dbReference>
<dbReference type="PIRSF" id="PIRSF001549">
    <property type="entry name" value="His-tRNA_synth"/>
    <property type="match status" value="1"/>
</dbReference>
<dbReference type="SUPFAM" id="SSF55681">
    <property type="entry name" value="Class II aaRS and biotin synthetases"/>
    <property type="match status" value="1"/>
</dbReference>
<dbReference type="PANTHER" id="PTHR43707:SF1">
    <property type="entry name" value="HISTIDINE--TRNA LIGASE, MITOCHONDRIAL-RELATED"/>
    <property type="match status" value="1"/>
</dbReference>
<reference evidence="14" key="2">
    <citation type="submission" date="2021-04" db="EMBL/GenBank/DDBJ databases">
        <authorList>
            <person name="Liu J."/>
        </authorList>
    </citation>
    <scope>NUCLEOTIDE SEQUENCE</scope>
    <source>
        <strain evidence="14">BAD-6</strain>
    </source>
</reference>
<evidence type="ECO:0000256" key="11">
    <source>
        <dbReference type="HAMAP-Rule" id="MF_00127"/>
    </source>
</evidence>
<evidence type="ECO:0000313" key="15">
    <source>
        <dbReference type="Proteomes" id="UP000675664"/>
    </source>
</evidence>
<name>A0A8J7VZU6_9FIRM</name>
<keyword evidence="7 11" id="KW-0067">ATP-binding</keyword>
<dbReference type="SUPFAM" id="SSF52954">
    <property type="entry name" value="Class II aaRS ABD-related"/>
    <property type="match status" value="1"/>
</dbReference>
<evidence type="ECO:0000256" key="6">
    <source>
        <dbReference type="ARBA" id="ARBA00022741"/>
    </source>
</evidence>
<evidence type="ECO:0000256" key="7">
    <source>
        <dbReference type="ARBA" id="ARBA00022840"/>
    </source>
</evidence>
<comment type="subcellular location">
    <subcellularLocation>
        <location evidence="1 11">Cytoplasm</location>
    </subcellularLocation>
</comment>
<gene>
    <name evidence="11" type="primary">hisS</name>
    <name evidence="14" type="ORF">KCX82_02080</name>
</gene>
<feature type="binding site" evidence="12">
    <location>
        <position position="257"/>
    </location>
    <ligand>
        <name>L-histidine</name>
        <dbReference type="ChEBI" id="CHEBI:57595"/>
    </ligand>
</feature>
<dbReference type="GO" id="GO:0005737">
    <property type="term" value="C:cytoplasm"/>
    <property type="evidence" value="ECO:0007669"/>
    <property type="project" value="UniProtKB-SubCell"/>
</dbReference>
<feature type="binding site" evidence="12">
    <location>
        <begin position="81"/>
        <end position="83"/>
    </location>
    <ligand>
        <name>L-histidine</name>
        <dbReference type="ChEBI" id="CHEBI:57595"/>
    </ligand>
</feature>
<feature type="domain" description="Aminoacyl-transfer RNA synthetases class-II family profile" evidence="13">
    <location>
        <begin position="23"/>
        <end position="322"/>
    </location>
</feature>
<dbReference type="InterPro" id="IPR033656">
    <property type="entry name" value="HisRS_anticodon"/>
</dbReference>
<dbReference type="FunFam" id="3.30.930.10:FF:000005">
    <property type="entry name" value="Histidine--tRNA ligase"/>
    <property type="match status" value="1"/>
</dbReference>
<dbReference type="Pfam" id="PF03129">
    <property type="entry name" value="HGTP_anticodon"/>
    <property type="match status" value="1"/>
</dbReference>
<dbReference type="InterPro" id="IPR036621">
    <property type="entry name" value="Anticodon-bd_dom_sf"/>
</dbReference>
<evidence type="ECO:0000256" key="9">
    <source>
        <dbReference type="ARBA" id="ARBA00023146"/>
    </source>
</evidence>
<dbReference type="RefSeq" id="WP_227016777.1">
    <property type="nucleotide sequence ID" value="NZ_JAGSND010000001.1"/>
</dbReference>
<comment type="similarity">
    <text evidence="2 11">Belongs to the class-II aminoacyl-tRNA synthetase family.</text>
</comment>
<organism evidence="14 15">
    <name type="scientific">Sinanaerobacter chloroacetimidivorans</name>
    <dbReference type="NCBI Taxonomy" id="2818044"/>
    <lineage>
        <taxon>Bacteria</taxon>
        <taxon>Bacillati</taxon>
        <taxon>Bacillota</taxon>
        <taxon>Clostridia</taxon>
        <taxon>Peptostreptococcales</taxon>
        <taxon>Anaerovoracaceae</taxon>
        <taxon>Sinanaerobacter</taxon>
    </lineage>
</organism>
<dbReference type="CDD" id="cd00859">
    <property type="entry name" value="HisRS_anticodon"/>
    <property type="match status" value="1"/>
</dbReference>
<keyword evidence="15" id="KW-1185">Reference proteome</keyword>
<evidence type="ECO:0000256" key="10">
    <source>
        <dbReference type="ARBA" id="ARBA00047639"/>
    </source>
</evidence>
<proteinExistence type="inferred from homology"/>
<accession>A0A8J7VZU6</accession>
<evidence type="ECO:0000256" key="5">
    <source>
        <dbReference type="ARBA" id="ARBA00022598"/>
    </source>
</evidence>
<sequence>MLTNAPKGTKDILPSEIYKWHYVENVFRQACSRYVFKEIRTPVFEHTELFARGVGDTTDIVEKQMYTFEDYGKRSITLKPEGTSPVVRAFVEHKLYADVQPSKFYYSIPCFRYEKPQSGRLREFHQFGIEVFGTDNMMADAEVIGFAVDFLESLGIEDLELRINSIGCPECREKYRAALREFLKPRYDELCDTCKGRYDRNPMRILDCKSPVCQELVKGAPVMLDYLCEDCRTAFDDLKDNLDAMGVAYTVDPGIVRGLDYYTKTAFEFVSNKIGAQGTVCGGGRYDHLIEQIGGPSIPGVGFGLGVERLLLVMEKSGIEIPMPEQVDVFLAVMGDSAKAFGLKLMRDLRKSGFKAEMDLMARNIKGQFKYADRLKSKYTIVIGENELAENKVSIKNMETSEQKQVPLTDIIKELGK</sequence>
<keyword evidence="6 11" id="KW-0547">Nucleotide-binding</keyword>
<dbReference type="Proteomes" id="UP000675664">
    <property type="component" value="Unassembled WGS sequence"/>
</dbReference>
<dbReference type="GO" id="GO:0140096">
    <property type="term" value="F:catalytic activity, acting on a protein"/>
    <property type="evidence" value="ECO:0007669"/>
    <property type="project" value="UniProtKB-ARBA"/>
</dbReference>
<dbReference type="HAMAP" id="MF_00127">
    <property type="entry name" value="His_tRNA_synth"/>
    <property type="match status" value="1"/>
</dbReference>
<evidence type="ECO:0000313" key="14">
    <source>
        <dbReference type="EMBL" id="MBR0596655.1"/>
    </source>
</evidence>
<dbReference type="GO" id="GO:0016740">
    <property type="term" value="F:transferase activity"/>
    <property type="evidence" value="ECO:0007669"/>
    <property type="project" value="UniProtKB-ARBA"/>
</dbReference>
<dbReference type="EC" id="6.1.1.21" evidence="11"/>
<dbReference type="InterPro" id="IPR041715">
    <property type="entry name" value="HisRS-like_core"/>
</dbReference>
<evidence type="ECO:0000256" key="3">
    <source>
        <dbReference type="ARBA" id="ARBA00011738"/>
    </source>
</evidence>
<dbReference type="Gene3D" id="3.30.930.10">
    <property type="entry name" value="Bira Bifunctional Protein, Domain 2"/>
    <property type="match status" value="1"/>
</dbReference>
<evidence type="ECO:0000259" key="13">
    <source>
        <dbReference type="PROSITE" id="PS50862"/>
    </source>
</evidence>
<feature type="binding site" evidence="12">
    <location>
        <position position="126"/>
    </location>
    <ligand>
        <name>L-histidine</name>
        <dbReference type="ChEBI" id="CHEBI:57595"/>
    </ligand>
</feature>
<dbReference type="CDD" id="cd00773">
    <property type="entry name" value="HisRS-like_core"/>
    <property type="match status" value="1"/>
</dbReference>
<evidence type="ECO:0000256" key="8">
    <source>
        <dbReference type="ARBA" id="ARBA00022917"/>
    </source>
</evidence>
<feature type="binding site" evidence="12">
    <location>
        <position position="130"/>
    </location>
    <ligand>
        <name>L-histidine</name>
        <dbReference type="ChEBI" id="CHEBI:57595"/>
    </ligand>
</feature>
<dbReference type="InterPro" id="IPR045864">
    <property type="entry name" value="aa-tRNA-synth_II/BPL/LPL"/>
</dbReference>
<dbReference type="InterPro" id="IPR004516">
    <property type="entry name" value="HisRS/HisZ"/>
</dbReference>
<keyword evidence="5 11" id="KW-0436">Ligase</keyword>
<keyword evidence="4 11" id="KW-0963">Cytoplasm</keyword>
<dbReference type="GO" id="GO:0006427">
    <property type="term" value="P:histidyl-tRNA aminoacylation"/>
    <property type="evidence" value="ECO:0007669"/>
    <property type="project" value="UniProtKB-UniRule"/>
</dbReference>
<evidence type="ECO:0000256" key="4">
    <source>
        <dbReference type="ARBA" id="ARBA00022490"/>
    </source>
</evidence>
<dbReference type="InterPro" id="IPR006195">
    <property type="entry name" value="aa-tRNA-synth_II"/>
</dbReference>
<dbReference type="Gene3D" id="3.40.50.800">
    <property type="entry name" value="Anticodon-binding domain"/>
    <property type="match status" value="1"/>
</dbReference>
<evidence type="ECO:0000256" key="1">
    <source>
        <dbReference type="ARBA" id="ARBA00004496"/>
    </source>
</evidence>
<protein>
    <recommendedName>
        <fullName evidence="11">Histidine--tRNA ligase</fullName>
        <ecNumber evidence="11">6.1.1.21</ecNumber>
    </recommendedName>
    <alternativeName>
        <fullName evidence="11">Histidyl-tRNA synthetase</fullName>
        <shortName evidence="11">HisRS</shortName>
    </alternativeName>
</protein>
<dbReference type="GO" id="GO:0005524">
    <property type="term" value="F:ATP binding"/>
    <property type="evidence" value="ECO:0007669"/>
    <property type="project" value="UniProtKB-UniRule"/>
</dbReference>
<dbReference type="InterPro" id="IPR004154">
    <property type="entry name" value="Anticodon-bd"/>
</dbReference>
<evidence type="ECO:0000256" key="12">
    <source>
        <dbReference type="PIRSR" id="PIRSR001549-1"/>
    </source>
</evidence>
<dbReference type="PROSITE" id="PS50862">
    <property type="entry name" value="AA_TRNA_LIGASE_II"/>
    <property type="match status" value="1"/>
</dbReference>
<dbReference type="GO" id="GO:0004821">
    <property type="term" value="F:histidine-tRNA ligase activity"/>
    <property type="evidence" value="ECO:0007669"/>
    <property type="project" value="UniProtKB-UniRule"/>
</dbReference>
<dbReference type="NCBIfam" id="TIGR00442">
    <property type="entry name" value="hisS"/>
    <property type="match status" value="1"/>
</dbReference>
<evidence type="ECO:0000256" key="2">
    <source>
        <dbReference type="ARBA" id="ARBA00008226"/>
    </source>
</evidence>
<dbReference type="AlphaFoldDB" id="A0A8J7VZU6"/>
<reference evidence="14" key="1">
    <citation type="submission" date="2021-04" db="EMBL/GenBank/DDBJ databases">
        <title>Sinoanaerobacter chloroacetimidivorans sp. nov., an obligate anaerobic bacterium isolated from anaerobic sludge.</title>
        <authorList>
            <person name="Bao Y."/>
        </authorList>
    </citation>
    <scope>NUCLEOTIDE SEQUENCE</scope>
    <source>
        <strain evidence="14">BAD-6</strain>
    </source>
</reference>
<feature type="binding site" evidence="12">
    <location>
        <begin position="261"/>
        <end position="262"/>
    </location>
    <ligand>
        <name>L-histidine</name>
        <dbReference type="ChEBI" id="CHEBI:57595"/>
    </ligand>
</feature>
<dbReference type="EMBL" id="JAGSND010000001">
    <property type="protein sequence ID" value="MBR0596655.1"/>
    <property type="molecule type" value="Genomic_DNA"/>
</dbReference>
<comment type="catalytic activity">
    <reaction evidence="10 11">
        <text>tRNA(His) + L-histidine + ATP = L-histidyl-tRNA(His) + AMP + diphosphate + H(+)</text>
        <dbReference type="Rhea" id="RHEA:17313"/>
        <dbReference type="Rhea" id="RHEA-COMP:9665"/>
        <dbReference type="Rhea" id="RHEA-COMP:9689"/>
        <dbReference type="ChEBI" id="CHEBI:15378"/>
        <dbReference type="ChEBI" id="CHEBI:30616"/>
        <dbReference type="ChEBI" id="CHEBI:33019"/>
        <dbReference type="ChEBI" id="CHEBI:57595"/>
        <dbReference type="ChEBI" id="CHEBI:78442"/>
        <dbReference type="ChEBI" id="CHEBI:78527"/>
        <dbReference type="ChEBI" id="CHEBI:456215"/>
        <dbReference type="EC" id="6.1.1.21"/>
    </reaction>
</comment>